<dbReference type="NCBIfam" id="TIGR00797">
    <property type="entry name" value="matE"/>
    <property type="match status" value="1"/>
</dbReference>
<gene>
    <name evidence="14" type="ORF">H9Q78_11270</name>
</gene>
<proteinExistence type="inferred from homology"/>
<evidence type="ECO:0000256" key="9">
    <source>
        <dbReference type="ARBA" id="ARBA00022989"/>
    </source>
</evidence>
<feature type="transmembrane region" description="Helical" evidence="13">
    <location>
        <begin position="171"/>
        <end position="191"/>
    </location>
</feature>
<feature type="transmembrane region" description="Helical" evidence="13">
    <location>
        <begin position="364"/>
        <end position="386"/>
    </location>
</feature>
<dbReference type="PANTHER" id="PTHR43298">
    <property type="entry name" value="MULTIDRUG RESISTANCE PROTEIN NORM-RELATED"/>
    <property type="match status" value="1"/>
</dbReference>
<keyword evidence="8 13" id="KW-0812">Transmembrane</keyword>
<evidence type="ECO:0000256" key="12">
    <source>
        <dbReference type="ARBA" id="ARBA00031636"/>
    </source>
</evidence>
<dbReference type="RefSeq" id="WP_249301796.1">
    <property type="nucleotide sequence ID" value="NZ_CP060634.1"/>
</dbReference>
<evidence type="ECO:0000256" key="7">
    <source>
        <dbReference type="ARBA" id="ARBA00022475"/>
    </source>
</evidence>
<dbReference type="AlphaFoldDB" id="A0A7G9G2I9"/>
<sequence>MKQQVNLLKGKIFPALTALALPIMLTSLVQMAYNLTDMIWIGRLSADAVAAVGAASMFSWLSRGMGIVARMGGQVLVAQKLGSGKEEEAVLYAQASVQMGIFLSVVFGLITIFFCKPLIAFFKLNSSVVIADAEIYLAITCGLVIFSVMNQIFTGLLTAMGNSRISFLSNTIGMVINIFLDPLLIFGWGPIPAMGVAGAAIATVASQAIVFFLFLSAVRKEPVIFSRIRLLHRPDAEKIKAITKIGLPSSLQSMTFSAISMIIARVIAGWGDAAVAVQKVGSQIESISWMTAEGFSAAVNAFVAQNFGSGNWSRVKKGYQTSMAVVLAWGLLCTVILFTVPEFIFRIFIPDPEILPMGVQYLKILSYSQLFMCVEITTSGAFSGLGKTMPPSLIGIVFTAARIPAAIFLMKTSLGLDGIWWSITVSSVFKGIFLFLWFLIFMRRFGKKFSPD</sequence>
<feature type="transmembrane region" description="Helical" evidence="13">
    <location>
        <begin position="323"/>
        <end position="344"/>
    </location>
</feature>
<evidence type="ECO:0000256" key="5">
    <source>
        <dbReference type="ARBA" id="ARBA00022448"/>
    </source>
</evidence>
<comment type="similarity">
    <text evidence="3">Belongs to the multi antimicrobial extrusion (MATE) (TC 2.A.66.1) family.</text>
</comment>
<evidence type="ECO:0000256" key="10">
    <source>
        <dbReference type="ARBA" id="ARBA00023065"/>
    </source>
</evidence>
<feature type="transmembrane region" description="Helical" evidence="13">
    <location>
        <begin position="197"/>
        <end position="218"/>
    </location>
</feature>
<dbReference type="Pfam" id="PF01554">
    <property type="entry name" value="MatE"/>
    <property type="match status" value="2"/>
</dbReference>
<feature type="transmembrane region" description="Helical" evidence="13">
    <location>
        <begin position="101"/>
        <end position="123"/>
    </location>
</feature>
<evidence type="ECO:0000313" key="14">
    <source>
        <dbReference type="EMBL" id="QNM05021.1"/>
    </source>
</evidence>
<comment type="subcellular location">
    <subcellularLocation>
        <location evidence="2">Cell membrane</location>
        <topology evidence="2">Multi-pass membrane protein</topology>
    </subcellularLocation>
</comment>
<dbReference type="GO" id="GO:0042910">
    <property type="term" value="F:xenobiotic transmembrane transporter activity"/>
    <property type="evidence" value="ECO:0007669"/>
    <property type="project" value="InterPro"/>
</dbReference>
<keyword evidence="15" id="KW-1185">Reference proteome</keyword>
<dbReference type="InterPro" id="IPR048279">
    <property type="entry name" value="MdtK-like"/>
</dbReference>
<keyword evidence="10" id="KW-0406">Ion transport</keyword>
<evidence type="ECO:0000313" key="15">
    <source>
        <dbReference type="Proteomes" id="UP000515823"/>
    </source>
</evidence>
<dbReference type="PANTHER" id="PTHR43298:SF2">
    <property type="entry name" value="FMN_FAD EXPORTER YEEO-RELATED"/>
    <property type="match status" value="1"/>
</dbReference>
<evidence type="ECO:0000256" key="2">
    <source>
        <dbReference type="ARBA" id="ARBA00004651"/>
    </source>
</evidence>
<keyword evidence="9 13" id="KW-1133">Transmembrane helix</keyword>
<keyword evidence="6" id="KW-0050">Antiport</keyword>
<dbReference type="PIRSF" id="PIRSF006603">
    <property type="entry name" value="DinF"/>
    <property type="match status" value="1"/>
</dbReference>
<evidence type="ECO:0000256" key="8">
    <source>
        <dbReference type="ARBA" id="ARBA00022692"/>
    </source>
</evidence>
<feature type="transmembrane region" description="Helical" evidence="13">
    <location>
        <begin position="393"/>
        <end position="413"/>
    </location>
</feature>
<dbReference type="InterPro" id="IPR050222">
    <property type="entry name" value="MATE_MdtK"/>
</dbReference>
<evidence type="ECO:0000256" key="11">
    <source>
        <dbReference type="ARBA" id="ARBA00023136"/>
    </source>
</evidence>
<comment type="function">
    <text evidence="1">Multidrug efflux pump.</text>
</comment>
<dbReference type="GO" id="GO:0005886">
    <property type="term" value="C:plasma membrane"/>
    <property type="evidence" value="ECO:0007669"/>
    <property type="project" value="UniProtKB-SubCell"/>
</dbReference>
<dbReference type="KEGG" id="qdo:H9Q78_11270"/>
<keyword evidence="7" id="KW-1003">Cell membrane</keyword>
<keyword evidence="5" id="KW-0813">Transport</keyword>
<evidence type="ECO:0000256" key="1">
    <source>
        <dbReference type="ARBA" id="ARBA00003408"/>
    </source>
</evidence>
<protein>
    <recommendedName>
        <fullName evidence="4">Probable multidrug resistance protein NorM</fullName>
    </recommendedName>
    <alternativeName>
        <fullName evidence="12">Multidrug-efflux transporter</fullName>
    </alternativeName>
</protein>
<evidence type="ECO:0000256" key="4">
    <source>
        <dbReference type="ARBA" id="ARBA00020268"/>
    </source>
</evidence>
<name>A0A7G9G2I9_9FIRM</name>
<evidence type="ECO:0000256" key="6">
    <source>
        <dbReference type="ARBA" id="ARBA00022449"/>
    </source>
</evidence>
<dbReference type="EMBL" id="CP060634">
    <property type="protein sequence ID" value="QNM05021.1"/>
    <property type="molecule type" value="Genomic_DNA"/>
</dbReference>
<keyword evidence="11 13" id="KW-0472">Membrane</keyword>
<feature type="transmembrane region" description="Helical" evidence="13">
    <location>
        <begin position="419"/>
        <end position="441"/>
    </location>
</feature>
<evidence type="ECO:0000256" key="3">
    <source>
        <dbReference type="ARBA" id="ARBA00010199"/>
    </source>
</evidence>
<reference evidence="14 15" key="1">
    <citation type="submission" date="2020-08" db="EMBL/GenBank/DDBJ databases">
        <authorList>
            <person name="Liu C."/>
            <person name="Sun Q."/>
        </authorList>
    </citation>
    <scope>NUCLEOTIDE SEQUENCE [LARGE SCALE GENOMIC DNA]</scope>
    <source>
        <strain evidence="14 15">NSJ-38</strain>
    </source>
</reference>
<dbReference type="InterPro" id="IPR002528">
    <property type="entry name" value="MATE_fam"/>
</dbReference>
<feature type="transmembrane region" description="Helical" evidence="13">
    <location>
        <begin position="39"/>
        <end position="61"/>
    </location>
</feature>
<feature type="transmembrane region" description="Helical" evidence="13">
    <location>
        <begin position="12"/>
        <end position="33"/>
    </location>
</feature>
<organism evidence="14 15">
    <name type="scientific">Qiania dongpingensis</name>
    <dbReference type="NCBI Taxonomy" id="2763669"/>
    <lineage>
        <taxon>Bacteria</taxon>
        <taxon>Bacillati</taxon>
        <taxon>Bacillota</taxon>
        <taxon>Clostridia</taxon>
        <taxon>Lachnospirales</taxon>
        <taxon>Lachnospiraceae</taxon>
        <taxon>Qiania</taxon>
    </lineage>
</organism>
<dbReference type="Proteomes" id="UP000515823">
    <property type="component" value="Chromosome"/>
</dbReference>
<dbReference type="GO" id="GO:0015297">
    <property type="term" value="F:antiporter activity"/>
    <property type="evidence" value="ECO:0007669"/>
    <property type="project" value="UniProtKB-KW"/>
</dbReference>
<dbReference type="CDD" id="cd13140">
    <property type="entry name" value="MATE_like_1"/>
    <property type="match status" value="1"/>
</dbReference>
<accession>A0A7G9G2I9</accession>
<dbReference type="GO" id="GO:0006811">
    <property type="term" value="P:monoatomic ion transport"/>
    <property type="evidence" value="ECO:0007669"/>
    <property type="project" value="UniProtKB-KW"/>
</dbReference>
<feature type="transmembrane region" description="Helical" evidence="13">
    <location>
        <begin position="135"/>
        <end position="159"/>
    </location>
</feature>
<evidence type="ECO:0000256" key="13">
    <source>
        <dbReference type="SAM" id="Phobius"/>
    </source>
</evidence>